<sequence length="534" mass="62020">MVAVFNKELLSWYLITLKLKETLESGNPSSPNSVIQSTEFPEQQKLQQEPSEPLKITINENGENLQEEAVSPESEWVISIKEKLEQAREDDVASSWDKLSIFKIPHYLRDGSGDDKAYVPQIVSLGPYHHGKRRLHRMDRHKWRSLNHVLKRTNHDIRLYLDSMKEVEERARSCYEGSISLSSNEFVEMLVLDGCFVLELFRGATEGFTHLGYSRNDPVFAMRGLMHSIQRDMIMLENQLPLFVLDRLLGIQLGNPDKKGLVANLALRFFDPLMPTDEPLTKSDRNKLESSLKNQTTTTTTTFDPLFDQGGLHCLDVFRRSLLRRGLQPPPRVWIKRWSHTQRVADKRRQQLIHCVTELKEAGINFKKRKTDRFWDIKFKDGILRMPRLLIHDGTKSLFLNLIAFEQCHLDCSNDITSYVIFMDNLINSPADVGYLHYHGIIEHWLGSDAEVADLFNRLCQEVVFDINDSYLSPLSGAMNRYYNHRWNTWCASLRHNYFSNPWAIISFIAAVVLLLLTFAQTYYTIYAYYRPAQ</sequence>
<accession>A0AAN9EH90</accession>
<evidence type="ECO:0000313" key="3">
    <source>
        <dbReference type="EMBL" id="KAK7252808.1"/>
    </source>
</evidence>
<evidence type="ECO:0000256" key="1">
    <source>
        <dbReference type="SAM" id="MobiDB-lite"/>
    </source>
</evidence>
<dbReference type="PANTHER" id="PTHR31170:SF25">
    <property type="entry name" value="BNAA09G04570D PROTEIN"/>
    <property type="match status" value="1"/>
</dbReference>
<protein>
    <submittedName>
        <fullName evidence="3">Uncharacterized protein</fullName>
    </submittedName>
</protein>
<proteinExistence type="predicted"/>
<name>A0AAN9EH90_CROPI</name>
<dbReference type="Proteomes" id="UP001372338">
    <property type="component" value="Unassembled WGS sequence"/>
</dbReference>
<dbReference type="Pfam" id="PF03140">
    <property type="entry name" value="DUF247"/>
    <property type="match status" value="1"/>
</dbReference>
<comment type="caution">
    <text evidence="3">The sequence shown here is derived from an EMBL/GenBank/DDBJ whole genome shotgun (WGS) entry which is preliminary data.</text>
</comment>
<dbReference type="EMBL" id="JAYWIO010000007">
    <property type="protein sequence ID" value="KAK7252808.1"/>
    <property type="molecule type" value="Genomic_DNA"/>
</dbReference>
<keyword evidence="2" id="KW-1133">Transmembrane helix</keyword>
<feature type="region of interest" description="Disordered" evidence="1">
    <location>
        <begin position="25"/>
        <end position="51"/>
    </location>
</feature>
<keyword evidence="4" id="KW-1185">Reference proteome</keyword>
<dbReference type="AlphaFoldDB" id="A0AAN9EH90"/>
<feature type="transmembrane region" description="Helical" evidence="2">
    <location>
        <begin position="503"/>
        <end position="530"/>
    </location>
</feature>
<keyword evidence="2" id="KW-0472">Membrane</keyword>
<gene>
    <name evidence="3" type="ORF">RIF29_37023</name>
</gene>
<keyword evidence="2" id="KW-0812">Transmembrane</keyword>
<evidence type="ECO:0000313" key="4">
    <source>
        <dbReference type="Proteomes" id="UP001372338"/>
    </source>
</evidence>
<dbReference type="InterPro" id="IPR004158">
    <property type="entry name" value="DUF247_pln"/>
</dbReference>
<evidence type="ECO:0000256" key="2">
    <source>
        <dbReference type="SAM" id="Phobius"/>
    </source>
</evidence>
<dbReference type="PANTHER" id="PTHR31170">
    <property type="entry name" value="BNAC04G53230D PROTEIN"/>
    <property type="match status" value="1"/>
</dbReference>
<reference evidence="3 4" key="1">
    <citation type="submission" date="2024-01" db="EMBL/GenBank/DDBJ databases">
        <title>The genomes of 5 underutilized Papilionoideae crops provide insights into root nodulation and disease resistanc.</title>
        <authorList>
            <person name="Yuan L."/>
        </authorList>
    </citation>
    <scope>NUCLEOTIDE SEQUENCE [LARGE SCALE GENOMIC DNA]</scope>
    <source>
        <strain evidence="3">ZHUSHIDOU_FW_LH</strain>
        <tissue evidence="3">Leaf</tissue>
    </source>
</reference>
<organism evidence="3 4">
    <name type="scientific">Crotalaria pallida</name>
    <name type="common">Smooth rattlebox</name>
    <name type="synonym">Crotalaria striata</name>
    <dbReference type="NCBI Taxonomy" id="3830"/>
    <lineage>
        <taxon>Eukaryota</taxon>
        <taxon>Viridiplantae</taxon>
        <taxon>Streptophyta</taxon>
        <taxon>Embryophyta</taxon>
        <taxon>Tracheophyta</taxon>
        <taxon>Spermatophyta</taxon>
        <taxon>Magnoliopsida</taxon>
        <taxon>eudicotyledons</taxon>
        <taxon>Gunneridae</taxon>
        <taxon>Pentapetalae</taxon>
        <taxon>rosids</taxon>
        <taxon>fabids</taxon>
        <taxon>Fabales</taxon>
        <taxon>Fabaceae</taxon>
        <taxon>Papilionoideae</taxon>
        <taxon>50 kb inversion clade</taxon>
        <taxon>genistoids sensu lato</taxon>
        <taxon>core genistoids</taxon>
        <taxon>Crotalarieae</taxon>
        <taxon>Crotalaria</taxon>
    </lineage>
</organism>
<feature type="compositionally biased region" description="Polar residues" evidence="1">
    <location>
        <begin position="25"/>
        <end position="50"/>
    </location>
</feature>